<dbReference type="InterPro" id="IPR032710">
    <property type="entry name" value="NTF2-like_dom_sf"/>
</dbReference>
<feature type="domain" description="Bacterial virulence protein VirB8" evidence="6">
    <location>
        <begin position="27"/>
        <end position="230"/>
    </location>
</feature>
<keyword evidence="2 5" id="KW-0812">Transmembrane</keyword>
<evidence type="ECO:0000256" key="4">
    <source>
        <dbReference type="ARBA" id="ARBA00023136"/>
    </source>
</evidence>
<evidence type="ECO:0000256" key="3">
    <source>
        <dbReference type="ARBA" id="ARBA00022989"/>
    </source>
</evidence>
<feature type="transmembrane region" description="Helical" evidence="5">
    <location>
        <begin position="47"/>
        <end position="65"/>
    </location>
</feature>
<dbReference type="Pfam" id="PF04335">
    <property type="entry name" value="VirB8"/>
    <property type="match status" value="1"/>
</dbReference>
<dbReference type="Proteomes" id="UP000063964">
    <property type="component" value="Chromosome"/>
</dbReference>
<evidence type="ECO:0000313" key="7">
    <source>
        <dbReference type="EMBL" id="AMD93815.1"/>
    </source>
</evidence>
<reference evidence="8" key="1">
    <citation type="submission" date="2016-02" db="EMBL/GenBank/DDBJ databases">
        <authorList>
            <person name="Holder M.E."/>
            <person name="Ajami N.J."/>
            <person name="Petrosino J.F."/>
        </authorList>
    </citation>
    <scope>NUCLEOTIDE SEQUENCE [LARGE SCALE GENOMIC DNA]</scope>
    <source>
        <strain evidence="8">DSM 12838</strain>
    </source>
</reference>
<keyword evidence="8" id="KW-1185">Reference proteome</keyword>
<dbReference type="GO" id="GO:0016020">
    <property type="term" value="C:membrane"/>
    <property type="evidence" value="ECO:0007669"/>
    <property type="project" value="UniProtKB-SubCell"/>
</dbReference>
<dbReference type="Gene3D" id="3.10.450.230">
    <property type="entry name" value="VirB8 protein"/>
    <property type="match status" value="1"/>
</dbReference>
<keyword evidence="3 5" id="KW-1133">Transmembrane helix</keyword>
<evidence type="ECO:0000256" key="5">
    <source>
        <dbReference type="SAM" id="Phobius"/>
    </source>
</evidence>
<evidence type="ECO:0000256" key="1">
    <source>
        <dbReference type="ARBA" id="ARBA00004167"/>
    </source>
</evidence>
<organism evidence="7 8">
    <name type="scientific">Desulfomicrobium orale DSM 12838</name>
    <dbReference type="NCBI Taxonomy" id="888061"/>
    <lineage>
        <taxon>Bacteria</taxon>
        <taxon>Pseudomonadati</taxon>
        <taxon>Thermodesulfobacteriota</taxon>
        <taxon>Desulfovibrionia</taxon>
        <taxon>Desulfovibrionales</taxon>
        <taxon>Desulfomicrobiaceae</taxon>
        <taxon>Desulfomicrobium</taxon>
    </lineage>
</organism>
<comment type="subcellular location">
    <subcellularLocation>
        <location evidence="1">Membrane</location>
        <topology evidence="1">Single-pass membrane protein</topology>
    </subcellularLocation>
</comment>
<dbReference type="KEGG" id="doa:AXF15_12370"/>
<dbReference type="STRING" id="888061.AXF15_12370"/>
<proteinExistence type="predicted"/>
<evidence type="ECO:0000313" key="8">
    <source>
        <dbReference type="Proteomes" id="UP000063964"/>
    </source>
</evidence>
<evidence type="ECO:0000259" key="6">
    <source>
        <dbReference type="Pfam" id="PF04335"/>
    </source>
</evidence>
<sequence>MTMLWDRKKTARDRAPAEKTENVYLSAREEWLERYGSYIKRSAQWRMTAWCAIGIALLSLSANIMQLTQAKVVPYIIAINEIGQWSAVARADHVTTSPQRAIQADIAACISDWRTVTADNELQKKMIRRLSHYFVGAAKGVLAEWYNHNNPYEIAKQGRLVQVNVQSLPLPVSPDSWRVEWTETVRNHAGILLSQSRFAAMVRVQLDPPTTEEQMLNNPSGLHIIEISTTRIMD</sequence>
<dbReference type="SUPFAM" id="SSF54427">
    <property type="entry name" value="NTF2-like"/>
    <property type="match status" value="1"/>
</dbReference>
<evidence type="ECO:0000256" key="2">
    <source>
        <dbReference type="ARBA" id="ARBA00022692"/>
    </source>
</evidence>
<protein>
    <submittedName>
        <fullName evidence="7">Conjugal transfer protein</fullName>
    </submittedName>
</protein>
<dbReference type="InterPro" id="IPR035658">
    <property type="entry name" value="TrbF"/>
</dbReference>
<accession>A0A120KND4</accession>
<dbReference type="InterPro" id="IPR007430">
    <property type="entry name" value="VirB8"/>
</dbReference>
<dbReference type="AlphaFoldDB" id="A0A120KND4"/>
<keyword evidence="4 5" id="KW-0472">Membrane</keyword>
<name>A0A120KND4_9BACT</name>
<gene>
    <name evidence="7" type="ORF">AXF15_12370</name>
</gene>
<dbReference type="CDD" id="cd16425">
    <property type="entry name" value="TrbF"/>
    <property type="match status" value="1"/>
</dbReference>
<dbReference type="EMBL" id="CP014230">
    <property type="protein sequence ID" value="AMD93815.1"/>
    <property type="molecule type" value="Genomic_DNA"/>
</dbReference>